<name>A0ABY3X1F5_9ACTN</name>
<keyword evidence="3" id="KW-1185">Reference proteome</keyword>
<gene>
    <name evidence="2" type="ORF">J4032_21110</name>
</gene>
<accession>A0ABY3X1F5</accession>
<dbReference type="EMBL" id="CP071872">
    <property type="protein sequence ID" value="UNM16640.1"/>
    <property type="molecule type" value="Genomic_DNA"/>
</dbReference>
<evidence type="ECO:0000313" key="3">
    <source>
        <dbReference type="Proteomes" id="UP000828924"/>
    </source>
</evidence>
<protein>
    <recommendedName>
        <fullName evidence="4">Secreted protein</fullName>
    </recommendedName>
</protein>
<evidence type="ECO:0000256" key="1">
    <source>
        <dbReference type="SAM" id="MobiDB-lite"/>
    </source>
</evidence>
<feature type="compositionally biased region" description="Low complexity" evidence="1">
    <location>
        <begin position="19"/>
        <end position="33"/>
    </location>
</feature>
<sequence>MLATVLLAGCGGSDGGGSDVASVKDASAAAEDGGSSGSGSGGKSDAEQAQEFVDCMRANGVDMEDPDPATGKLNLGAAMGPGADPQAMRKAMEACRDTMPQALKDKAAEKPDAQELESLKKFAACMRENGVDIEDPGPEGLDRGNLDTSDPDFQKALDACRELLTGATGGGR</sequence>
<evidence type="ECO:0000313" key="2">
    <source>
        <dbReference type="EMBL" id="UNM16640.1"/>
    </source>
</evidence>
<proteinExistence type="predicted"/>
<feature type="region of interest" description="Disordered" evidence="1">
    <location>
        <begin position="130"/>
        <end position="152"/>
    </location>
</feature>
<feature type="region of interest" description="Disordered" evidence="1">
    <location>
        <begin position="11"/>
        <end position="88"/>
    </location>
</feature>
<dbReference type="Proteomes" id="UP000828924">
    <property type="component" value="Chromosome"/>
</dbReference>
<organism evidence="2 3">
    <name type="scientific">Streptomyces formicae</name>
    <dbReference type="NCBI Taxonomy" id="1616117"/>
    <lineage>
        <taxon>Bacteria</taxon>
        <taxon>Bacillati</taxon>
        <taxon>Actinomycetota</taxon>
        <taxon>Actinomycetes</taxon>
        <taxon>Kitasatosporales</taxon>
        <taxon>Streptomycetaceae</taxon>
        <taxon>Streptomyces</taxon>
    </lineage>
</organism>
<reference evidence="2 3" key="1">
    <citation type="submission" date="2021-03" db="EMBL/GenBank/DDBJ databases">
        <title>Complete genome of Streptomyces formicae strain 1H-GS9 (DSM 100524).</title>
        <authorList>
            <person name="Atanasov K.E."/>
            <person name="Altabella T."/>
            <person name="Ferrer A."/>
        </authorList>
    </citation>
    <scope>NUCLEOTIDE SEQUENCE [LARGE SCALE GENOMIC DNA]</scope>
    <source>
        <strain evidence="2 3">1H-GS9</strain>
    </source>
</reference>
<evidence type="ECO:0008006" key="4">
    <source>
        <dbReference type="Google" id="ProtNLM"/>
    </source>
</evidence>